<dbReference type="RefSeq" id="WP_142100011.1">
    <property type="nucleotide sequence ID" value="NZ_VIGH01000005.1"/>
</dbReference>
<feature type="region of interest" description="Disordered" evidence="1">
    <location>
        <begin position="1"/>
        <end position="36"/>
    </location>
</feature>
<evidence type="ECO:0000313" key="3">
    <source>
        <dbReference type="Proteomes" id="UP000316256"/>
    </source>
</evidence>
<dbReference type="Proteomes" id="UP000316256">
    <property type="component" value="Unassembled WGS sequence"/>
</dbReference>
<evidence type="ECO:0000313" key="2">
    <source>
        <dbReference type="EMBL" id="TQF68753.1"/>
    </source>
</evidence>
<gene>
    <name evidence="2" type="ORF">FK531_13215</name>
</gene>
<dbReference type="SUPFAM" id="SSF53254">
    <property type="entry name" value="Phosphoglycerate mutase-like"/>
    <property type="match status" value="1"/>
</dbReference>
<protein>
    <submittedName>
        <fullName evidence="2">Phosphoglycerate mutase family protein</fullName>
    </submittedName>
</protein>
<dbReference type="OrthoDB" id="8448116at2"/>
<sequence>MAEDRDPDTTTIMFIRHAERPEGDGPPFGMDEDGSRCDESLTTIGWQRARALVGLFAPESGNPTAGLVRPVALFASTPSKKNGSKRSVQTVTPLAHALGVTVDTDFGRSDVKALAKTLRRTPGPVLVAWQREYLPEIVGTLGAPDTDVPGTWPEDRYDVVWVLTRSDSNAWTLRQTPQNLLPGDLPTGI</sequence>
<dbReference type="AlphaFoldDB" id="A0A541B8Y4"/>
<organism evidence="2 3">
    <name type="scientific">Rhodococcus spelaei</name>
    <dbReference type="NCBI Taxonomy" id="2546320"/>
    <lineage>
        <taxon>Bacteria</taxon>
        <taxon>Bacillati</taxon>
        <taxon>Actinomycetota</taxon>
        <taxon>Actinomycetes</taxon>
        <taxon>Mycobacteriales</taxon>
        <taxon>Nocardiaceae</taxon>
        <taxon>Rhodococcus</taxon>
    </lineage>
</organism>
<dbReference type="CDD" id="cd07040">
    <property type="entry name" value="HP"/>
    <property type="match status" value="1"/>
</dbReference>
<dbReference type="EMBL" id="VIGH01000005">
    <property type="protein sequence ID" value="TQF68753.1"/>
    <property type="molecule type" value="Genomic_DNA"/>
</dbReference>
<reference evidence="2 3" key="1">
    <citation type="submission" date="2019-06" db="EMBL/GenBank/DDBJ databases">
        <title>Rhodococcus spaelei sp. nov., isolated from a cave.</title>
        <authorList>
            <person name="Lee S.D."/>
        </authorList>
    </citation>
    <scope>NUCLEOTIDE SEQUENCE [LARGE SCALE GENOMIC DNA]</scope>
    <source>
        <strain evidence="2 3">C9-5</strain>
    </source>
</reference>
<accession>A0A541B8Y4</accession>
<evidence type="ECO:0000256" key="1">
    <source>
        <dbReference type="SAM" id="MobiDB-lite"/>
    </source>
</evidence>
<dbReference type="Gene3D" id="3.40.50.1240">
    <property type="entry name" value="Phosphoglycerate mutase-like"/>
    <property type="match status" value="1"/>
</dbReference>
<comment type="caution">
    <text evidence="2">The sequence shown here is derived from an EMBL/GenBank/DDBJ whole genome shotgun (WGS) entry which is preliminary data.</text>
</comment>
<name>A0A541B8Y4_9NOCA</name>
<proteinExistence type="predicted"/>
<keyword evidence="3" id="KW-1185">Reference proteome</keyword>
<dbReference type="InterPro" id="IPR029033">
    <property type="entry name" value="His_PPase_superfam"/>
</dbReference>